<name>A0AB34L1A1_9PEZI</name>
<evidence type="ECO:0000256" key="1">
    <source>
        <dbReference type="SAM" id="MobiDB-lite"/>
    </source>
</evidence>
<sequence length="628" mass="71284">MTDDGDKRKSSWSSWFTPGDARLAQRCPQQHATDAKRSTQPTGNREQDNIEQIGIDQRSPFAPFIAFKHFIDDQVAAVTQFPSTLAELRQQGQASEADAQQKYIAAWKRWTGNDRFEPGHTPSEACAYLAELNRDLLMEESARRNRHVPIEKLVALFADSDPMTDLVSELGFYVPSDWLSVSWFKHNPYSPINLEADSLLGKYDTKWRHAFEDLLEASLDKPMTSQEKFGQRGSFGGAESTWRGSGLNWMLSLQCRGILPPQVPSWYHPGATESGFREAFEDLTILDKSYDTHVPGTLPERLDAVSREMESLIWEIATPAGGGDDQPDTELDVYEQIDQHKKDTDYALADYETQISTLHETARKRRVLDSEVLDAEMSEEYDDSREPMERFDSVGDEFYRLLLGEIADRINGEGSWSDHRFREDVIREYLRSFHDASDNVILGRHSPRWLAQEIAKIKETGSRIPGSPPVMPYLTHELLVTRALDDMMSDRSDVGKLRLANVLDTLYSGANFRKRYLEELESRLAKAVVDVRNARQLQSPKETTYMDKADQQPTLGDLDPPQALSTVTTTQTTRLSDGSVQTTISVKRRFADGREETQESTQTSFEEPGAHMGDFERATAGKKGWFWS</sequence>
<accession>A0AB34L1A1</accession>
<dbReference type="AlphaFoldDB" id="A0AB34L1A1"/>
<protein>
    <submittedName>
        <fullName evidence="2">Uncharacterized protein</fullName>
    </submittedName>
</protein>
<feature type="region of interest" description="Disordered" evidence="1">
    <location>
        <begin position="590"/>
        <end position="628"/>
    </location>
</feature>
<feature type="compositionally biased region" description="Polar residues" evidence="1">
    <location>
        <begin position="27"/>
        <end position="44"/>
    </location>
</feature>
<dbReference type="GeneID" id="96002965"/>
<feature type="region of interest" description="Disordered" evidence="1">
    <location>
        <begin position="542"/>
        <end position="561"/>
    </location>
</feature>
<gene>
    <name evidence="2" type="ORF">WHR41_01521</name>
</gene>
<keyword evidence="3" id="KW-1185">Reference proteome</keyword>
<reference evidence="2 3" key="1">
    <citation type="journal article" date="2020" name="Microbiol. Resour. Announc.">
        <title>Draft Genome Sequence of a Cladosporium Species Isolated from the Mesophotic Ascidian Didemnum maculosum.</title>
        <authorList>
            <person name="Gioti A."/>
            <person name="Siaperas R."/>
            <person name="Nikolaivits E."/>
            <person name="Le Goff G."/>
            <person name="Ouazzani J."/>
            <person name="Kotoulas G."/>
            <person name="Topakas E."/>
        </authorList>
    </citation>
    <scope>NUCLEOTIDE SEQUENCE [LARGE SCALE GENOMIC DNA]</scope>
    <source>
        <strain evidence="2 3">TM138-S3</strain>
    </source>
</reference>
<comment type="caution">
    <text evidence="2">The sequence shown here is derived from an EMBL/GenBank/DDBJ whole genome shotgun (WGS) entry which is preliminary data.</text>
</comment>
<dbReference type="Proteomes" id="UP000803884">
    <property type="component" value="Unassembled WGS sequence"/>
</dbReference>
<dbReference type="RefSeq" id="XP_069232745.1">
    <property type="nucleotide sequence ID" value="XM_069370127.1"/>
</dbReference>
<organism evidence="2 3">
    <name type="scientific">Cladosporium halotolerans</name>
    <dbReference type="NCBI Taxonomy" id="1052096"/>
    <lineage>
        <taxon>Eukaryota</taxon>
        <taxon>Fungi</taxon>
        <taxon>Dikarya</taxon>
        <taxon>Ascomycota</taxon>
        <taxon>Pezizomycotina</taxon>
        <taxon>Dothideomycetes</taxon>
        <taxon>Dothideomycetidae</taxon>
        <taxon>Cladosporiales</taxon>
        <taxon>Cladosporiaceae</taxon>
        <taxon>Cladosporium</taxon>
    </lineage>
</organism>
<evidence type="ECO:0000313" key="2">
    <source>
        <dbReference type="EMBL" id="KAL1589640.1"/>
    </source>
</evidence>
<dbReference type="EMBL" id="JAAQHG020000004">
    <property type="protein sequence ID" value="KAL1589640.1"/>
    <property type="molecule type" value="Genomic_DNA"/>
</dbReference>
<proteinExistence type="predicted"/>
<feature type="region of interest" description="Disordered" evidence="1">
    <location>
        <begin position="1"/>
        <end position="47"/>
    </location>
</feature>
<evidence type="ECO:0000313" key="3">
    <source>
        <dbReference type="Proteomes" id="UP000803884"/>
    </source>
</evidence>